<evidence type="ECO:0000256" key="1">
    <source>
        <dbReference type="SAM" id="MobiDB-lite"/>
    </source>
</evidence>
<name>F1AX26_ORFV</name>
<feature type="region of interest" description="Disordered" evidence="1">
    <location>
        <begin position="90"/>
        <end position="111"/>
    </location>
</feature>
<organismHost>
    <name type="scientific">Ovis aries</name>
    <name type="common">Sheep</name>
    <dbReference type="NCBI Taxonomy" id="9940"/>
</organismHost>
<accession>F1AX26</accession>
<protein>
    <submittedName>
        <fullName evidence="2">PP94</fullName>
    </submittedName>
</protein>
<feature type="compositionally biased region" description="Low complexity" evidence="1">
    <location>
        <begin position="94"/>
        <end position="111"/>
    </location>
</feature>
<dbReference type="Proteomes" id="UP000103309">
    <property type="component" value="Segment"/>
</dbReference>
<evidence type="ECO:0000313" key="2">
    <source>
        <dbReference type="EMBL" id="ADY76764.1"/>
    </source>
</evidence>
<organism evidence="2 3">
    <name type="scientific">Orf virus</name>
    <name type="common">ORFV</name>
    <dbReference type="NCBI Taxonomy" id="10258"/>
    <lineage>
        <taxon>Viruses</taxon>
        <taxon>Varidnaviria</taxon>
        <taxon>Bamfordvirae</taxon>
        <taxon>Nucleocytoviricota</taxon>
        <taxon>Pokkesviricetes</taxon>
        <taxon>Chitovirales</taxon>
        <taxon>Poxviridae</taxon>
        <taxon>Chordopoxvirinae</taxon>
        <taxon>Parapoxvirus</taxon>
        <taxon>Parapoxvirus orf</taxon>
    </lineage>
</organism>
<dbReference type="EMBL" id="HM133903">
    <property type="protein sequence ID" value="ADY76764.1"/>
    <property type="molecule type" value="Genomic_DNA"/>
</dbReference>
<evidence type="ECO:0000313" key="3">
    <source>
        <dbReference type="Proteomes" id="UP000103309"/>
    </source>
</evidence>
<reference evidence="2 3" key="1">
    <citation type="submission" date="2010-04" db="EMBL/GenBank/DDBJ databases">
        <title>Novel immune-modulators identified by a rapid, functional screen of the Parapox virus genome.</title>
        <authorList>
            <person name="McGuire M.J."/>
            <person name="Sykes K.F."/>
            <person name="Johnston S.A."/>
        </authorList>
    </citation>
    <scope>NUCLEOTIDE SEQUENCE [LARGE SCALE GENOMIC DNA]</scope>
    <source>
        <strain evidence="2">D1701</strain>
    </source>
</reference>
<organismHost>
    <name type="scientific">Capra hircus</name>
    <name type="common">Goat</name>
    <dbReference type="NCBI Taxonomy" id="9925"/>
</organismHost>
<proteinExistence type="predicted"/>
<organismHost>
    <name type="scientific">Homo sapiens</name>
    <name type="common">Human</name>
    <dbReference type="NCBI Taxonomy" id="9606"/>
</organismHost>
<sequence>MPRQIAVFVRCATGSLSQSTLTTWWLESRTTLSSRSGSRLTTESGWKLHRQAFTLSTGRLNTRLTSPSYTTLALSGTMVQMFTDPPSAANMYMSPSPTSTFTETSSLNSEK</sequence>